<organism evidence="2 3">
    <name type="scientific">Sphagnum troendelagicum</name>
    <dbReference type="NCBI Taxonomy" id="128251"/>
    <lineage>
        <taxon>Eukaryota</taxon>
        <taxon>Viridiplantae</taxon>
        <taxon>Streptophyta</taxon>
        <taxon>Embryophyta</taxon>
        <taxon>Bryophyta</taxon>
        <taxon>Sphagnophytina</taxon>
        <taxon>Sphagnopsida</taxon>
        <taxon>Sphagnales</taxon>
        <taxon>Sphagnaceae</taxon>
        <taxon>Sphagnum</taxon>
    </lineage>
</organism>
<dbReference type="Proteomes" id="UP001497512">
    <property type="component" value="Chromosome 3"/>
</dbReference>
<dbReference type="Gene3D" id="1.10.1780.10">
    <property type="entry name" value="Clp, N-terminal domain"/>
    <property type="match status" value="1"/>
</dbReference>
<proteinExistence type="predicted"/>
<dbReference type="InterPro" id="IPR036628">
    <property type="entry name" value="Clp_N_dom_sf"/>
</dbReference>
<keyword evidence="1" id="KW-0732">Signal</keyword>
<feature type="chain" id="PRO_5047358829" evidence="1">
    <location>
        <begin position="23"/>
        <end position="213"/>
    </location>
</feature>
<reference evidence="2" key="1">
    <citation type="submission" date="2024-02" db="EMBL/GenBank/DDBJ databases">
        <authorList>
            <consortium name="ELIXIR-Norway"/>
            <consortium name="Elixir Norway"/>
        </authorList>
    </citation>
    <scope>NUCLEOTIDE SEQUENCE</scope>
</reference>
<keyword evidence="3" id="KW-1185">Reference proteome</keyword>
<protein>
    <submittedName>
        <fullName evidence="2">Uncharacterized protein</fullName>
    </submittedName>
</protein>
<dbReference type="EMBL" id="OZ019895">
    <property type="protein sequence ID" value="CAK9221254.1"/>
    <property type="molecule type" value="Genomic_DNA"/>
</dbReference>
<evidence type="ECO:0000256" key="1">
    <source>
        <dbReference type="SAM" id="SignalP"/>
    </source>
</evidence>
<gene>
    <name evidence="2" type="ORF">CSSPTR1EN2_LOCUS15864</name>
</gene>
<evidence type="ECO:0000313" key="2">
    <source>
        <dbReference type="EMBL" id="CAK9221254.1"/>
    </source>
</evidence>
<evidence type="ECO:0000313" key="3">
    <source>
        <dbReference type="Proteomes" id="UP001497512"/>
    </source>
</evidence>
<accession>A0ABP0UHB0</accession>
<name>A0ABP0UHB0_9BRYO</name>
<sequence>MVSASVQPLHLLLGVVVSSHHAQQLHESNKKKPVVAQGRIVWSMDFKASGGGSHVQEIHQEGHQGHRVVQEEVLQLGHNFLGMEQIFLGLISDRTGIAAKVLKSMVVNLKDAPIEGVLVPTLLALLFVAVAATRKVAWDGKILMPDVSSMGHAFSRISCEADPSKLSAVHPTGHVLVDDWDCLKSMMCALANVCNAGLDANKRLQQLSRPVVV</sequence>
<feature type="signal peptide" evidence="1">
    <location>
        <begin position="1"/>
        <end position="22"/>
    </location>
</feature>